<evidence type="ECO:0000313" key="1">
    <source>
        <dbReference type="EMBL" id="CCH70807.1"/>
    </source>
</evidence>
<keyword evidence="2" id="KW-1185">Reference proteome</keyword>
<dbReference type="Proteomes" id="UP000013167">
    <property type="component" value="Unassembled WGS sequence"/>
</dbReference>
<gene>
    <name evidence="1" type="ORF">BN10_680033</name>
</gene>
<dbReference type="AlphaFoldDB" id="N0E1Q8"/>
<dbReference type="STRING" id="1193181.BN10_680033"/>
<comment type="caution">
    <text evidence="1">The sequence shown here is derived from an EMBL/GenBank/DDBJ whole genome shotgun (WGS) entry which is preliminary data.</text>
</comment>
<organism evidence="1 2">
    <name type="scientific">Phycicoccus elongatus Lp2</name>
    <dbReference type="NCBI Taxonomy" id="1193181"/>
    <lineage>
        <taxon>Bacteria</taxon>
        <taxon>Bacillati</taxon>
        <taxon>Actinomycetota</taxon>
        <taxon>Actinomycetes</taxon>
        <taxon>Micrococcales</taxon>
        <taxon>Intrasporangiaceae</taxon>
        <taxon>Phycicoccus</taxon>
    </lineage>
</organism>
<protein>
    <submittedName>
        <fullName evidence="1">Uncharacterized protein</fullName>
    </submittedName>
</protein>
<proteinExistence type="predicted"/>
<evidence type="ECO:0000313" key="2">
    <source>
        <dbReference type="Proteomes" id="UP000013167"/>
    </source>
</evidence>
<sequence length="126" mass="13298">MITDRGGAPVDDRGPSDVGVKETSLADALVRRVPTLLDLVAVLAAGQVIRPVRGPVEALVRELLDLVGVLPGEVGQLLLGVIEKTHKRLLPSRSGRVARLLVPACPREPRKSTGAGWELAETTGTL</sequence>
<reference evidence="1 2" key="1">
    <citation type="journal article" date="2013" name="ISME J.">
        <title>A metabolic model for members of the genus Tetrasphaera involved in enhanced biological phosphorus removal.</title>
        <authorList>
            <person name="Kristiansen R."/>
            <person name="Nguyen H.T.T."/>
            <person name="Saunders A.M."/>
            <person name="Nielsen J.L."/>
            <person name="Wimmer R."/>
            <person name="Le V.Q."/>
            <person name="McIlroy S.J."/>
            <person name="Petrovski S."/>
            <person name="Seviour R.J."/>
            <person name="Calteau A."/>
            <person name="Nielsen K.L."/>
            <person name="Nielsen P.H."/>
        </authorList>
    </citation>
    <scope>NUCLEOTIDE SEQUENCE [LARGE SCALE GENOMIC DNA]</scope>
    <source>
        <strain evidence="1 2">Lp2</strain>
    </source>
</reference>
<dbReference type="EMBL" id="CAIZ01000139">
    <property type="protein sequence ID" value="CCH70807.1"/>
    <property type="molecule type" value="Genomic_DNA"/>
</dbReference>
<accession>N0E1Q8</accession>
<dbReference type="HOGENOM" id="CLU_1980527_0_0_11"/>
<name>N0E1Q8_9MICO</name>